<evidence type="ECO:0000313" key="3">
    <source>
        <dbReference type="EMBL" id="PKK68521.1"/>
    </source>
</evidence>
<feature type="compositionally biased region" description="Basic residues" evidence="1">
    <location>
        <begin position="1"/>
        <end position="15"/>
    </location>
</feature>
<organism evidence="3 4">
    <name type="scientific">Rhizophagus irregularis</name>
    <dbReference type="NCBI Taxonomy" id="588596"/>
    <lineage>
        <taxon>Eukaryota</taxon>
        <taxon>Fungi</taxon>
        <taxon>Fungi incertae sedis</taxon>
        <taxon>Mucoromycota</taxon>
        <taxon>Glomeromycotina</taxon>
        <taxon>Glomeromycetes</taxon>
        <taxon>Glomerales</taxon>
        <taxon>Glomeraceae</taxon>
        <taxon>Rhizophagus</taxon>
    </lineage>
</organism>
<name>A0A2N1N3S9_9GLOM</name>
<evidence type="ECO:0000256" key="1">
    <source>
        <dbReference type="SAM" id="MobiDB-lite"/>
    </source>
</evidence>
<sequence length="148" mass="17037">MGKYRHCHNNKKTPKKFFADNNMDPGEVSDELQELTNIKEMLIAQAPSTKSFIIKRSTNNPYYKDIIIDDEILKSLPQNGSIINQIHQIRSDQIIDEIDDISNENKNRYDEDNAITRSFVSAIPSTQRENAIINNTLDRIQSNEQSVL</sequence>
<dbReference type="AlphaFoldDB" id="A0A2N1N3S9"/>
<reference evidence="3 4" key="1">
    <citation type="submission" date="2016-04" db="EMBL/GenBank/DDBJ databases">
        <title>Genome analyses suggest a sexual origin of heterokaryosis in a supposedly ancient asexual fungus.</title>
        <authorList>
            <person name="Ropars J."/>
            <person name="Sedzielewska K."/>
            <person name="Noel J."/>
            <person name="Charron P."/>
            <person name="Farinelli L."/>
            <person name="Marton T."/>
            <person name="Kruger M."/>
            <person name="Pelin A."/>
            <person name="Brachmann A."/>
            <person name="Corradi N."/>
        </authorList>
    </citation>
    <scope>NUCLEOTIDE SEQUENCE [LARGE SCALE GENOMIC DNA]</scope>
    <source>
        <strain evidence="3 4">C2</strain>
    </source>
</reference>
<feature type="domain" description="DUF6570" evidence="2">
    <location>
        <begin position="11"/>
        <end position="49"/>
    </location>
</feature>
<feature type="region of interest" description="Disordered" evidence="1">
    <location>
        <begin position="1"/>
        <end position="24"/>
    </location>
</feature>
<accession>A0A2N1N3S9</accession>
<proteinExistence type="predicted"/>
<evidence type="ECO:0000313" key="4">
    <source>
        <dbReference type="Proteomes" id="UP000233469"/>
    </source>
</evidence>
<dbReference type="Proteomes" id="UP000233469">
    <property type="component" value="Unassembled WGS sequence"/>
</dbReference>
<gene>
    <name evidence="3" type="ORF">RhiirC2_782185</name>
</gene>
<reference evidence="3 4" key="2">
    <citation type="submission" date="2017-10" db="EMBL/GenBank/DDBJ databases">
        <title>Extensive intraspecific genome diversity in a model arbuscular mycorrhizal fungus.</title>
        <authorList>
            <person name="Chen E.C.H."/>
            <person name="Morin E."/>
            <person name="Baudet D."/>
            <person name="Noel J."/>
            <person name="Ndikumana S."/>
            <person name="Charron P."/>
            <person name="St-Onge C."/>
            <person name="Giorgi J."/>
            <person name="Grigoriev I.V."/>
            <person name="Roux C."/>
            <person name="Martin F.M."/>
            <person name="Corradi N."/>
        </authorList>
    </citation>
    <scope>NUCLEOTIDE SEQUENCE [LARGE SCALE GENOMIC DNA]</scope>
    <source>
        <strain evidence="3 4">C2</strain>
    </source>
</reference>
<protein>
    <recommendedName>
        <fullName evidence="2">DUF6570 domain-containing protein</fullName>
    </recommendedName>
</protein>
<dbReference type="Pfam" id="PF20209">
    <property type="entry name" value="DUF6570"/>
    <property type="match status" value="1"/>
</dbReference>
<dbReference type="InterPro" id="IPR046700">
    <property type="entry name" value="DUF6570"/>
</dbReference>
<comment type="caution">
    <text evidence="3">The sequence shown here is derived from an EMBL/GenBank/DDBJ whole genome shotgun (WGS) entry which is preliminary data.</text>
</comment>
<evidence type="ECO:0000259" key="2">
    <source>
        <dbReference type="Pfam" id="PF20209"/>
    </source>
</evidence>
<dbReference type="EMBL" id="LLXL01000835">
    <property type="protein sequence ID" value="PKK68521.1"/>
    <property type="molecule type" value="Genomic_DNA"/>
</dbReference>